<dbReference type="AlphaFoldDB" id="A0A078AKF4"/>
<proteinExistence type="predicted"/>
<sequence>MFISFLSYVIALSCINHISFSRAFLAVVTFNCKQPKRTDLGCCGREKQGKQTQETKNQEIIENQINSQEIDSYQKVAQLDDQNIQVQGVYRGQAAGGYPPMTTDFQQQNLQPIVSNNQIQPIAYGGFLEQQEMIQHQSLPIKKVSNYKVQNKHALRLDIANASRIAISLWWILNTSTGNRLLVVTNTSRISYVTATLI</sequence>
<accession>A0A078AKF4</accession>
<evidence type="ECO:0000256" key="1">
    <source>
        <dbReference type="SAM" id="SignalP"/>
    </source>
</evidence>
<evidence type="ECO:0000313" key="3">
    <source>
        <dbReference type="Proteomes" id="UP000039865"/>
    </source>
</evidence>
<dbReference type="InParanoid" id="A0A078AKF4"/>
<dbReference type="Proteomes" id="UP000039865">
    <property type="component" value="Unassembled WGS sequence"/>
</dbReference>
<feature type="signal peptide" evidence="1">
    <location>
        <begin position="1"/>
        <end position="21"/>
    </location>
</feature>
<name>A0A078AKF4_STYLE</name>
<evidence type="ECO:0000313" key="2">
    <source>
        <dbReference type="EMBL" id="CDW81897.1"/>
    </source>
</evidence>
<keyword evidence="3" id="KW-1185">Reference proteome</keyword>
<evidence type="ECO:0008006" key="4">
    <source>
        <dbReference type="Google" id="ProtNLM"/>
    </source>
</evidence>
<reference evidence="2 3" key="1">
    <citation type="submission" date="2014-06" db="EMBL/GenBank/DDBJ databases">
        <authorList>
            <person name="Swart Estienne"/>
        </authorList>
    </citation>
    <scope>NUCLEOTIDE SEQUENCE [LARGE SCALE GENOMIC DNA]</scope>
    <source>
        <strain evidence="2 3">130c</strain>
    </source>
</reference>
<gene>
    <name evidence="2" type="primary">Contig2719.g2922</name>
    <name evidence="2" type="ORF">STYLEM_10921</name>
</gene>
<dbReference type="EMBL" id="CCKQ01010391">
    <property type="protein sequence ID" value="CDW81897.1"/>
    <property type="molecule type" value="Genomic_DNA"/>
</dbReference>
<keyword evidence="1" id="KW-0732">Signal</keyword>
<feature type="chain" id="PRO_5001729505" description="Transmembrane protein" evidence="1">
    <location>
        <begin position="22"/>
        <end position="198"/>
    </location>
</feature>
<protein>
    <recommendedName>
        <fullName evidence="4">Transmembrane protein</fullName>
    </recommendedName>
</protein>
<organism evidence="2 3">
    <name type="scientific">Stylonychia lemnae</name>
    <name type="common">Ciliate</name>
    <dbReference type="NCBI Taxonomy" id="5949"/>
    <lineage>
        <taxon>Eukaryota</taxon>
        <taxon>Sar</taxon>
        <taxon>Alveolata</taxon>
        <taxon>Ciliophora</taxon>
        <taxon>Intramacronucleata</taxon>
        <taxon>Spirotrichea</taxon>
        <taxon>Stichotrichia</taxon>
        <taxon>Sporadotrichida</taxon>
        <taxon>Oxytrichidae</taxon>
        <taxon>Stylonychinae</taxon>
        <taxon>Stylonychia</taxon>
    </lineage>
</organism>